<organism evidence="1 2">
    <name type="scientific">Archaeoglobus profundus (strain DSM 5631 / JCM 9629 / NBRC 100127 / Av18)</name>
    <dbReference type="NCBI Taxonomy" id="572546"/>
    <lineage>
        <taxon>Archaea</taxon>
        <taxon>Methanobacteriati</taxon>
        <taxon>Methanobacteriota</taxon>
        <taxon>Archaeoglobi</taxon>
        <taxon>Archaeoglobales</taxon>
        <taxon>Archaeoglobaceae</taxon>
        <taxon>Archaeoglobus</taxon>
    </lineage>
</organism>
<keyword evidence="2" id="KW-1185">Reference proteome</keyword>
<dbReference type="HOGENOM" id="CLU_1640063_0_0_2"/>
<dbReference type="OrthoDB" id="85425at2157"/>
<dbReference type="RefSeq" id="WP_012941179.1">
    <property type="nucleotide sequence ID" value="NC_013741.1"/>
</dbReference>
<evidence type="ECO:0000313" key="1">
    <source>
        <dbReference type="EMBL" id="ADB58844.1"/>
    </source>
</evidence>
<dbReference type="Proteomes" id="UP000001901">
    <property type="component" value="Chromosome"/>
</dbReference>
<dbReference type="GeneID" id="8740495"/>
<protein>
    <submittedName>
        <fullName evidence="1">Uncharacterized protein</fullName>
    </submittedName>
</protein>
<dbReference type="KEGG" id="apo:Arcpr_1800"/>
<dbReference type="AlphaFoldDB" id="D2RFF0"/>
<proteinExistence type="predicted"/>
<accession>D2RFF0</accession>
<dbReference type="eggNOG" id="arCOG05783">
    <property type="taxonomic scope" value="Archaea"/>
</dbReference>
<reference evidence="1 2" key="1">
    <citation type="journal article" date="2010" name="Stand. Genomic Sci.">
        <title>Complete genome sequence of Archaeoglobus profundus type strain (AV18).</title>
        <authorList>
            <person name="von Jan M."/>
            <person name="Lapidus A."/>
            <person name="Del Rio T.G."/>
            <person name="Copeland A."/>
            <person name="Tice H."/>
            <person name="Cheng J.F."/>
            <person name="Lucas S."/>
            <person name="Chen F."/>
            <person name="Nolan M."/>
            <person name="Goodwin L."/>
            <person name="Han C."/>
            <person name="Pitluck S."/>
            <person name="Liolios K."/>
            <person name="Ivanova N."/>
            <person name="Mavromatis K."/>
            <person name="Ovchinnikova G."/>
            <person name="Chertkov O."/>
            <person name="Pati A."/>
            <person name="Chen A."/>
            <person name="Palaniappan K."/>
            <person name="Land M."/>
            <person name="Hauser L."/>
            <person name="Chang Y.J."/>
            <person name="Jeffries C.D."/>
            <person name="Saunders E."/>
            <person name="Brettin T."/>
            <person name="Detter J.C."/>
            <person name="Chain P."/>
            <person name="Eichinger K."/>
            <person name="Huber H."/>
            <person name="Spring S."/>
            <person name="Rohde M."/>
            <person name="Goker M."/>
            <person name="Wirth R."/>
            <person name="Woyke T."/>
            <person name="Bristow J."/>
            <person name="Eisen J.A."/>
            <person name="Markowitz V."/>
            <person name="Hugenholtz P."/>
            <person name="Kyrpides N.C."/>
            <person name="Klenk H.P."/>
        </authorList>
    </citation>
    <scope>NUCLEOTIDE SEQUENCE [LARGE SCALE GENOMIC DNA]</scope>
    <source>
        <strain evidence="2">DSM 5631 / JCM 9629 / NBRC 100127 / Av18</strain>
    </source>
</reference>
<gene>
    <name evidence="1" type="ordered locus">Arcpr_1800</name>
</gene>
<dbReference type="STRING" id="572546.Arcpr_1800"/>
<dbReference type="PaxDb" id="572546-Arcpr_1800"/>
<dbReference type="EMBL" id="CP001857">
    <property type="protein sequence ID" value="ADB58844.1"/>
    <property type="molecule type" value="Genomic_DNA"/>
</dbReference>
<evidence type="ECO:0000313" key="2">
    <source>
        <dbReference type="Proteomes" id="UP000001901"/>
    </source>
</evidence>
<name>D2RFF0_ARCPA</name>
<sequence>MKVNVIAPNLTIKADYVLYPYRVYHIRLRYRRLFGDDRVLEYFAYVDCIRLGVERGDGIFVEEWDVDESKIMKELIGEDVARTEAVKSAVMWGNARVLSWWYPKVEILRSLRAYKVFWVKDGYIFDSLSGEKFKLKS</sequence>